<evidence type="ECO:0000256" key="1">
    <source>
        <dbReference type="SAM" id="SignalP"/>
    </source>
</evidence>
<sequence length="172" mass="18726">MPGEGVGLLLIPHAAAATAAASASVQLIGIQSREGSMGVSVTRTGRGSRCLSPAMLNLHCWLGIDWRTSKRDRHTVTDRICVLIKGLCCCKGENPPPHLPPPPAEHLSRRRSDTSGWRAHWERLTLHSFVPELCVNLSFRKKGTDRPVLLGQKLCANLTAYANIGTRLFTIA</sequence>
<protein>
    <recommendedName>
        <fullName evidence="4">Secreted protein</fullName>
    </recommendedName>
</protein>
<evidence type="ECO:0008006" key="4">
    <source>
        <dbReference type="Google" id="ProtNLM"/>
    </source>
</evidence>
<dbReference type="EMBL" id="RHFK02000001">
    <property type="protein sequence ID" value="TWW82127.1"/>
    <property type="molecule type" value="Genomic_DNA"/>
</dbReference>
<proteinExistence type="predicted"/>
<feature type="chain" id="PRO_5022890642" description="Secreted protein" evidence="1">
    <location>
        <begin position="17"/>
        <end position="172"/>
    </location>
</feature>
<comment type="caution">
    <text evidence="2">The sequence shown here is derived from an EMBL/GenBank/DDBJ whole genome shotgun (WGS) entry which is preliminary data.</text>
</comment>
<feature type="signal peptide" evidence="1">
    <location>
        <begin position="1"/>
        <end position="16"/>
    </location>
</feature>
<name>A0A5C6PU47_9TELE</name>
<evidence type="ECO:0000313" key="3">
    <source>
        <dbReference type="Proteomes" id="UP000324091"/>
    </source>
</evidence>
<reference evidence="2 3" key="1">
    <citation type="submission" date="2019-04" db="EMBL/GenBank/DDBJ databases">
        <title>Chromosome genome assembly for Takifugu flavidus.</title>
        <authorList>
            <person name="Xiao S."/>
        </authorList>
    </citation>
    <scope>NUCLEOTIDE SEQUENCE [LARGE SCALE GENOMIC DNA]</scope>
    <source>
        <strain evidence="2">HTHZ2018</strain>
        <tissue evidence="2">Muscle</tissue>
    </source>
</reference>
<organism evidence="2 3">
    <name type="scientific">Takifugu flavidus</name>
    <name type="common">sansaifugu</name>
    <dbReference type="NCBI Taxonomy" id="433684"/>
    <lineage>
        <taxon>Eukaryota</taxon>
        <taxon>Metazoa</taxon>
        <taxon>Chordata</taxon>
        <taxon>Craniata</taxon>
        <taxon>Vertebrata</taxon>
        <taxon>Euteleostomi</taxon>
        <taxon>Actinopterygii</taxon>
        <taxon>Neopterygii</taxon>
        <taxon>Teleostei</taxon>
        <taxon>Neoteleostei</taxon>
        <taxon>Acanthomorphata</taxon>
        <taxon>Eupercaria</taxon>
        <taxon>Tetraodontiformes</taxon>
        <taxon>Tetradontoidea</taxon>
        <taxon>Tetraodontidae</taxon>
        <taxon>Takifugu</taxon>
    </lineage>
</organism>
<gene>
    <name evidence="2" type="ORF">D4764_01G0019420</name>
</gene>
<dbReference type="Proteomes" id="UP000324091">
    <property type="component" value="Chromosome 1"/>
</dbReference>
<dbReference type="AlphaFoldDB" id="A0A5C6PU47"/>
<accession>A0A5C6PU47</accession>
<evidence type="ECO:0000313" key="2">
    <source>
        <dbReference type="EMBL" id="TWW82127.1"/>
    </source>
</evidence>
<keyword evidence="3" id="KW-1185">Reference proteome</keyword>
<keyword evidence="1" id="KW-0732">Signal</keyword>